<name>Q9R565_STRCH</name>
<organism>
    <name type="scientific">Streptomyces coelicolor</name>
    <dbReference type="NCBI Taxonomy" id="1902"/>
    <lineage>
        <taxon>Bacteria</taxon>
        <taxon>Bacillati</taxon>
        <taxon>Actinomycetota</taxon>
        <taxon>Actinomycetes</taxon>
        <taxon>Kitasatosporales</taxon>
        <taxon>Streptomycetaceae</taxon>
        <taxon>Streptomyces</taxon>
        <taxon>Streptomyces albidoflavus group</taxon>
    </lineage>
</organism>
<dbReference type="EC" id="4.1.1.31"/>
<reference key="1">
    <citation type="journal article" date="1993" name="Biochem. J.">
        <title>Phosphoenolpyruvate carboxylase from Streptomyces coelicolor A3(2): purification of the enzyme, cloning of the ppc gene and over-expression of the protein in a streptomycete.</title>
        <authorList>
            <person name="Bramwell H."/>
            <person name="Nimmo H.G."/>
            <person name="Hunter I.S."/>
            <person name="Coggins J.R."/>
        </authorList>
    </citation>
    <scope>PROTEIN SEQUENCE</scope>
</reference>
<sequence>AAVTILEDLLADPSY</sequence>
<keyword id="KW-0903">Direct protein sequencing</keyword>
<proteinExistence type="evidence at protein level"/>
<dbReference type="GO" id="GO:0008964">
    <property type="term" value="F:phosphoenolpyruvate carboxylase activity"/>
    <property type="evidence" value="ECO:0007669"/>
    <property type="project" value="UniProtKB-EC"/>
</dbReference>
<protein>
    <submittedName>
        <fullName>Phosphoenolpyruvate carboxylase</fullName>
        <ecNumber>4.1.1.31</ecNumber>
    </submittedName>
</protein>
<accession>Q9R565</accession>